<dbReference type="KEGG" id="oni:Osc7112_5524"/>
<dbReference type="InterPro" id="IPR011050">
    <property type="entry name" value="Pectin_lyase_fold/virulence"/>
</dbReference>
<keyword evidence="1" id="KW-1133">Transmembrane helix</keyword>
<keyword evidence="1" id="KW-0472">Membrane</keyword>
<dbReference type="Gene3D" id="2.160.20.10">
    <property type="entry name" value="Single-stranded right-handed beta-helix, Pectin lyase-like"/>
    <property type="match status" value="2"/>
</dbReference>
<dbReference type="InterPro" id="IPR008638">
    <property type="entry name" value="FhaB/CdiA-like_TPS"/>
</dbReference>
<evidence type="ECO:0000259" key="2">
    <source>
        <dbReference type="SMART" id="SM00912"/>
    </source>
</evidence>
<dbReference type="PATRIC" id="fig|179408.3.peg.6896"/>
<organism evidence="3 4">
    <name type="scientific">Phormidium nigroviride PCC 7112</name>
    <dbReference type="NCBI Taxonomy" id="179408"/>
    <lineage>
        <taxon>Bacteria</taxon>
        <taxon>Bacillati</taxon>
        <taxon>Cyanobacteriota</taxon>
        <taxon>Cyanophyceae</taxon>
        <taxon>Oscillatoriophycideae</taxon>
        <taxon>Oscillatoriales</taxon>
        <taxon>Oscillatoriaceae</taxon>
        <taxon>Phormidium</taxon>
    </lineage>
</organism>
<dbReference type="Proteomes" id="UP000010478">
    <property type="component" value="Chromosome"/>
</dbReference>
<dbReference type="STRING" id="179408.Osc7112_5524"/>
<dbReference type="SMART" id="SM00912">
    <property type="entry name" value="Haemagg_act"/>
    <property type="match status" value="1"/>
</dbReference>
<gene>
    <name evidence="3" type="ORF">Osc7112_5524</name>
</gene>
<dbReference type="eggNOG" id="COG3210">
    <property type="taxonomic scope" value="Bacteria"/>
</dbReference>
<dbReference type="HOGENOM" id="CLU_001325_1_0_3"/>
<evidence type="ECO:0000256" key="1">
    <source>
        <dbReference type="SAM" id="Phobius"/>
    </source>
</evidence>
<evidence type="ECO:0000313" key="4">
    <source>
        <dbReference type="Proteomes" id="UP000010478"/>
    </source>
</evidence>
<feature type="transmembrane region" description="Helical" evidence="1">
    <location>
        <begin position="24"/>
        <end position="49"/>
    </location>
</feature>
<feature type="domain" description="Filamentous haemagglutinin FhaB/tRNA nuclease CdiA-like TPS" evidence="2">
    <location>
        <begin position="65"/>
        <end position="176"/>
    </location>
</feature>
<dbReference type="InterPro" id="IPR012334">
    <property type="entry name" value="Pectin_lyas_fold"/>
</dbReference>
<evidence type="ECO:0000313" key="3">
    <source>
        <dbReference type="EMBL" id="AFZ09751.1"/>
    </source>
</evidence>
<dbReference type="SUPFAM" id="SSF51126">
    <property type="entry name" value="Pectin lyase-like"/>
    <property type="match status" value="3"/>
</dbReference>
<reference evidence="3 4" key="1">
    <citation type="submission" date="2012-05" db="EMBL/GenBank/DDBJ databases">
        <title>Finished chromosome of genome of Oscillatoria sp. PCC 7112.</title>
        <authorList>
            <consortium name="US DOE Joint Genome Institute"/>
            <person name="Gugger M."/>
            <person name="Coursin T."/>
            <person name="Rippka R."/>
            <person name="Tandeau De Marsac N."/>
            <person name="Huntemann M."/>
            <person name="Wei C.-L."/>
            <person name="Han J."/>
            <person name="Detter J.C."/>
            <person name="Han C."/>
            <person name="Tapia R."/>
            <person name="Davenport K."/>
            <person name="Daligault H."/>
            <person name="Erkkila T."/>
            <person name="Gu W."/>
            <person name="Munk A.C.C."/>
            <person name="Teshima H."/>
            <person name="Xu Y."/>
            <person name="Chain P."/>
            <person name="Chen A."/>
            <person name="Krypides N."/>
            <person name="Mavromatis K."/>
            <person name="Markowitz V."/>
            <person name="Szeto E."/>
            <person name="Ivanova N."/>
            <person name="Mikhailova N."/>
            <person name="Ovchinnikova G."/>
            <person name="Pagani I."/>
            <person name="Pati A."/>
            <person name="Goodwin L."/>
            <person name="Peters L."/>
            <person name="Pitluck S."/>
            <person name="Woyke T."/>
            <person name="Kerfeld C."/>
        </authorList>
    </citation>
    <scope>NUCLEOTIDE SEQUENCE [LARGE SCALE GENOMIC DNA]</scope>
    <source>
        <strain evidence="3 4">PCC 7112</strain>
    </source>
</reference>
<dbReference type="Pfam" id="PF05860">
    <property type="entry name" value="TPS"/>
    <property type="match status" value="1"/>
</dbReference>
<dbReference type="AlphaFoldDB" id="K9VP90"/>
<keyword evidence="1" id="KW-0812">Transmembrane</keyword>
<protein>
    <submittedName>
        <fullName evidence="3">Filamentous hemagglutinin family outer membrane protein</fullName>
    </submittedName>
</protein>
<accession>K9VP90</accession>
<sequence length="1000" mass="102695" precursor="true">MPPVHYSLLFSPFSKTGKMPVPQILYFIVRWAFCPPVSYSLLFAFLLLFPSKTFAQIIPDNTLGPESSRTVTDTINNLPSDRITGGAIRGVNLFHSLREFNIREGRGAYFENPSGIANIFTRVTGGNPSNILGTLGVLGNSNLFLINPKGIIFGPNARLDLRGSFIGSTADSVVFNNGVEFSSTNPQTSPLLTVNIPVGLRFRDNPGAIVNQSTALGKVNLPASPVPIPISDRVGLAVEPGQTLALIGGDIQLQGGNLTASGGQILLGSVASPGLVNFALTPAEQQPANLTVNYDNIQNFGNIQISNGSLINTSGIGGGRIELKGGNVALSGARIYALTLGNIDGRGIDITAQKLRVENGTQFSTLTLGDGAGGDINFRAADSVEMSGLGVEGYQQVAIKYLVSGTTDPFDPLMMLFNASAGSGSGGDITIDTGRLLFNNGVVGSGIAFGGGNGGNLIIRANTFEMVGSGINSGTAKESSGAGGSISVDVEKLIMRDGSILGTTSYSSGPSGNINIKAAESVELSNSGPTTVVSTGISTLSIASNGRAGNINVDTKRLTLSGGSAFTLGTGVLVGRFLFSQEGGSAGNLTVRATESVEISGISQLLSSGIQNASALTSGTLSSSRGGDIRIDTPSLTVRDGGIVSTSSLGVGDVGNITVNADRIEVSGSGNNGLFVSTIDASVGKIFGTNPNATANAGSLHLKADRLIVRDGATVTVQATGTGRAGNINIVANSIDLDNKARIDGTTVSGTGANINLQARDIQLRRNSQITTDAGTSDGGNININSNILLALPQENSDITANARTAGGGRVNIDVPNVFGFTAASREQVRNRLGLSDAQFAALQVSPTSLLPSSDIAAISQSGGPALQGAVTFSSVGVNPVQGLVELPQNVVNPAALIVANPCIEGAENEFTVTGRGGVPPSPNEVLSSAEEPFPWVEPAVGGSQQVESQRASIEIRPTEIIPAQGWVMDDRGQVRLVAYNSRGGASLLRPKPTGVCVPR</sequence>
<name>K9VP90_9CYAN</name>
<dbReference type="NCBIfam" id="TIGR01901">
    <property type="entry name" value="adhes_NPXG"/>
    <property type="match status" value="1"/>
</dbReference>
<keyword evidence="4" id="KW-1185">Reference proteome</keyword>
<proteinExistence type="predicted"/>
<dbReference type="EMBL" id="CP003614">
    <property type="protein sequence ID" value="AFZ09751.1"/>
    <property type="molecule type" value="Genomic_DNA"/>
</dbReference>